<dbReference type="Gene3D" id="3.30.420.10">
    <property type="entry name" value="Ribonuclease H-like superfamily/Ribonuclease H"/>
    <property type="match status" value="1"/>
</dbReference>
<proteinExistence type="predicted"/>
<dbReference type="CDD" id="cd06141">
    <property type="entry name" value="WRN_exo"/>
    <property type="match status" value="1"/>
</dbReference>
<keyword evidence="1" id="KW-0540">Nuclease</keyword>
<accession>A0ABQ7JTL7</accession>
<evidence type="ECO:0000256" key="2">
    <source>
        <dbReference type="ARBA" id="ARBA00022801"/>
    </source>
</evidence>
<keyword evidence="2" id="KW-0378">Hydrolase</keyword>
<evidence type="ECO:0000313" key="6">
    <source>
        <dbReference type="Proteomes" id="UP001194696"/>
    </source>
</evidence>
<feature type="domain" description="3'-5' exonuclease" evidence="4">
    <location>
        <begin position="320"/>
        <end position="478"/>
    </location>
</feature>
<evidence type="ECO:0000256" key="1">
    <source>
        <dbReference type="ARBA" id="ARBA00022722"/>
    </source>
</evidence>
<keyword evidence="6" id="KW-1185">Reference proteome</keyword>
<feature type="non-terminal residue" evidence="5">
    <location>
        <position position="518"/>
    </location>
</feature>
<dbReference type="Pfam" id="PF01612">
    <property type="entry name" value="DNA_pol_A_exo1"/>
    <property type="match status" value="1"/>
</dbReference>
<dbReference type="EMBL" id="JAAAIM010000764">
    <property type="protein sequence ID" value="KAG0284512.1"/>
    <property type="molecule type" value="Genomic_DNA"/>
</dbReference>
<dbReference type="InterPro" id="IPR051132">
    <property type="entry name" value="3-5_Exonuclease_domain"/>
</dbReference>
<reference evidence="5 6" key="1">
    <citation type="journal article" date="2020" name="Fungal Divers.">
        <title>Resolving the Mortierellaceae phylogeny through synthesis of multi-gene phylogenetics and phylogenomics.</title>
        <authorList>
            <person name="Vandepol N."/>
            <person name="Liber J."/>
            <person name="Desiro A."/>
            <person name="Na H."/>
            <person name="Kennedy M."/>
            <person name="Barry K."/>
            <person name="Grigoriev I.V."/>
            <person name="Miller A.N."/>
            <person name="O'Donnell K."/>
            <person name="Stajich J.E."/>
            <person name="Bonito G."/>
        </authorList>
    </citation>
    <scope>NUCLEOTIDE SEQUENCE [LARGE SCALE GENOMIC DNA]</scope>
    <source>
        <strain evidence="5 6">AD045</strain>
    </source>
</reference>
<evidence type="ECO:0000259" key="4">
    <source>
        <dbReference type="Pfam" id="PF01612"/>
    </source>
</evidence>
<dbReference type="PANTHER" id="PTHR13620">
    <property type="entry name" value="3-5 EXONUCLEASE"/>
    <property type="match status" value="1"/>
</dbReference>
<dbReference type="PANTHER" id="PTHR13620:SF104">
    <property type="entry name" value="EXONUCLEASE 3'-5' DOMAIN-CONTAINING PROTEIN 2"/>
    <property type="match status" value="1"/>
</dbReference>
<feature type="region of interest" description="Disordered" evidence="3">
    <location>
        <begin position="163"/>
        <end position="258"/>
    </location>
</feature>
<dbReference type="Proteomes" id="UP001194696">
    <property type="component" value="Unassembled WGS sequence"/>
</dbReference>
<evidence type="ECO:0000313" key="5">
    <source>
        <dbReference type="EMBL" id="KAG0284512.1"/>
    </source>
</evidence>
<feature type="compositionally biased region" description="Low complexity" evidence="3">
    <location>
        <begin position="210"/>
        <end position="222"/>
    </location>
</feature>
<protein>
    <recommendedName>
        <fullName evidence="4">3'-5' exonuclease domain-containing protein</fullName>
    </recommendedName>
</protein>
<feature type="compositionally biased region" description="Polar residues" evidence="3">
    <location>
        <begin position="200"/>
        <end position="209"/>
    </location>
</feature>
<feature type="region of interest" description="Disordered" evidence="3">
    <location>
        <begin position="107"/>
        <end position="143"/>
    </location>
</feature>
<evidence type="ECO:0000256" key="3">
    <source>
        <dbReference type="SAM" id="MobiDB-lite"/>
    </source>
</evidence>
<name>A0ABQ7JTL7_9FUNG</name>
<dbReference type="SUPFAM" id="SSF53098">
    <property type="entry name" value="Ribonuclease H-like"/>
    <property type="match status" value="1"/>
</dbReference>
<dbReference type="InterPro" id="IPR002562">
    <property type="entry name" value="3'-5'_exonuclease_dom"/>
</dbReference>
<gene>
    <name evidence="5" type="ORF">BGZ96_011125</name>
</gene>
<sequence>MLNCLKASIHIPVVPRRPPCLQQTSLLPLRSSHSFLSVSYWSPFQQQEHSKPVFARTPLLRYFSTSRIIASESTTATATATVTTTSAPLLPIPKKLYKKAPKAIKVKSKSKTKFNKSDNIEPLPFSKPPPPPPQLHQQTQSVQHSIRPIDAFIAAVKKPTKSALSRETIIATVKSRDPTRLPTPKQSKVKNNKASKSAATAPQQSQEGLSSSSTAPGPSSRTAFKRDNKKKSRINTKKDRPLPHHKKMNTAAAPPGFDDGATMSANETLSDQVQILCEAFAEANIRRVRQYPPVFLIGTYEHAELAMQIFTEYYQLTTEGLGHVGFDTETECHWDNPSAQRDEVSIIQMASQDVCLLFQINRIINVTRKPFPPRLKAFLEDPSHLKLGVGAKRDAKDLDRIFKLKCDGVVDLEVMALEKNVLERSLQDLDEKYGRPGREVYKTHAMLRWKWNAETLQPQWVWYAAKDAFAGIAIYENMVANHVKDTFKPYEERFPMTDDELKKDIMSFLERAMGGKGR</sequence>
<dbReference type="InterPro" id="IPR036397">
    <property type="entry name" value="RNaseH_sf"/>
</dbReference>
<organism evidence="5 6">
    <name type="scientific">Linnemannia gamsii</name>
    <dbReference type="NCBI Taxonomy" id="64522"/>
    <lineage>
        <taxon>Eukaryota</taxon>
        <taxon>Fungi</taxon>
        <taxon>Fungi incertae sedis</taxon>
        <taxon>Mucoromycota</taxon>
        <taxon>Mortierellomycotina</taxon>
        <taxon>Mortierellomycetes</taxon>
        <taxon>Mortierellales</taxon>
        <taxon>Mortierellaceae</taxon>
        <taxon>Linnemannia</taxon>
    </lineage>
</organism>
<dbReference type="InterPro" id="IPR012337">
    <property type="entry name" value="RNaseH-like_sf"/>
</dbReference>
<comment type="caution">
    <text evidence="5">The sequence shown here is derived from an EMBL/GenBank/DDBJ whole genome shotgun (WGS) entry which is preliminary data.</text>
</comment>
<feature type="compositionally biased region" description="Pro residues" evidence="3">
    <location>
        <begin position="125"/>
        <end position="134"/>
    </location>
</feature>